<evidence type="ECO:0000313" key="1">
    <source>
        <dbReference type="EMBL" id="CBG39675.1"/>
    </source>
</evidence>
<dbReference type="HOGENOM" id="CLU_097838_0_0_7"/>
<dbReference type="RefSeq" id="WP_013022766.1">
    <property type="nucleotide sequence ID" value="NC_013949.1"/>
</dbReference>
<evidence type="ECO:0000313" key="2">
    <source>
        <dbReference type="Proteomes" id="UP000001522"/>
    </source>
</evidence>
<dbReference type="Proteomes" id="UP000001522">
    <property type="component" value="Chromosome"/>
</dbReference>
<proteinExistence type="predicted"/>
<organism evidence="1 2">
    <name type="scientific">Helicobacter mustelae (strain ATCC 43772 / CCUG 25715 / CIP 103759 / LMG 18044 / NCTC 12198 / R85-136P)</name>
    <name type="common">Campylobacter mustelae</name>
    <dbReference type="NCBI Taxonomy" id="679897"/>
    <lineage>
        <taxon>Bacteria</taxon>
        <taxon>Pseudomonadati</taxon>
        <taxon>Campylobacterota</taxon>
        <taxon>Epsilonproteobacteria</taxon>
        <taxon>Campylobacterales</taxon>
        <taxon>Helicobacteraceae</taxon>
        <taxon>Helicobacter</taxon>
    </lineage>
</organism>
<keyword evidence="2" id="KW-1185">Reference proteome</keyword>
<dbReference type="PANTHER" id="PTHR30469">
    <property type="entry name" value="MULTIDRUG RESISTANCE PROTEIN MDTA"/>
    <property type="match status" value="1"/>
</dbReference>
<reference evidence="1 2" key="1">
    <citation type="journal article" date="2010" name="BMC Genomics">
        <title>Comparative genomics and proteomics of Helicobacter mustelae, an ulcerogenic and carcinogenic gastric pathogen.</title>
        <authorList>
            <person name="O'Toole P.W."/>
            <person name="Snelling W.J."/>
            <person name="Canchaya C."/>
            <person name="Forde B.M."/>
            <person name="Hardie K.R."/>
            <person name="Josenhans C."/>
            <person name="Graham R.L.J."/>
            <person name="McMullan G."/>
            <person name="Parkhill J."/>
            <person name="Belda E."/>
            <person name="Bentley S.D."/>
        </authorList>
    </citation>
    <scope>NUCLEOTIDE SEQUENCE [LARGE SCALE GENOMIC DNA]</scope>
    <source>
        <strain evidence="2">ATCC 43772 / LMG 18044 / NCTC 12198 / 12198</strain>
    </source>
</reference>
<dbReference type="SUPFAM" id="SSF111369">
    <property type="entry name" value="HlyD-like secretion proteins"/>
    <property type="match status" value="1"/>
</dbReference>
<dbReference type="EMBL" id="FN555004">
    <property type="protein sequence ID" value="CBG39675.1"/>
    <property type="molecule type" value="Genomic_DNA"/>
</dbReference>
<dbReference type="eggNOG" id="COG0845">
    <property type="taxonomic scope" value="Bacteria"/>
</dbReference>
<protein>
    <submittedName>
        <fullName evidence="1">Putative membrane fusion component of efflux system</fullName>
    </submittedName>
</protein>
<dbReference type="KEGG" id="hms:HMU04130"/>
<accession>D3UGQ4</accession>
<dbReference type="Gene3D" id="2.40.50.100">
    <property type="match status" value="1"/>
</dbReference>
<dbReference type="Gene3D" id="1.10.287.470">
    <property type="entry name" value="Helix hairpin bin"/>
    <property type="match status" value="1"/>
</dbReference>
<dbReference type="GO" id="GO:1990281">
    <property type="term" value="C:efflux pump complex"/>
    <property type="evidence" value="ECO:0007669"/>
    <property type="project" value="TreeGrafter"/>
</dbReference>
<dbReference type="GO" id="GO:0015562">
    <property type="term" value="F:efflux transmembrane transporter activity"/>
    <property type="evidence" value="ECO:0007669"/>
    <property type="project" value="TreeGrafter"/>
</dbReference>
<gene>
    <name evidence="1" type="ordered locus">HMU04130</name>
</gene>
<dbReference type="Gene3D" id="2.40.30.170">
    <property type="match status" value="1"/>
</dbReference>
<dbReference type="STRING" id="679897.HMU04130"/>
<name>D3UGQ4_HELM1</name>
<sequence length="232" mass="25853">MKKILIHLFCGLGLSFGVDVYAIFNIQAVQDSDLALDSSGIVGSLYVDVGSVVKKGDVLLKLVNDDKVAQASSTKQQYIFAKNQYLRYQKTGGAVDKNSMEQYYSNYKKLEADYNYSQTLIEKTILRASFDGVIAARYIQLGDGVGSTATKLFRLVSHDKKFVIEFDSKYIHQVKVGDVFYYSVDGSSDKKQVVITKIYPTIDINTRKVSAEAKADQKMIPGIFGDGFIRTK</sequence>
<dbReference type="AlphaFoldDB" id="D3UGQ4"/>